<evidence type="ECO:0000256" key="3">
    <source>
        <dbReference type="ARBA" id="ARBA00023134"/>
    </source>
</evidence>
<proteinExistence type="inferred from homology"/>
<dbReference type="GO" id="GO:0045335">
    <property type="term" value="C:phagocytic vesicle"/>
    <property type="evidence" value="ECO:0007669"/>
    <property type="project" value="TreeGrafter"/>
</dbReference>
<dbReference type="GO" id="GO:0005770">
    <property type="term" value="C:late endosome"/>
    <property type="evidence" value="ECO:0007669"/>
    <property type="project" value="TreeGrafter"/>
</dbReference>
<gene>
    <name evidence="4" type="ORF">GBAR_LOCUS22938</name>
</gene>
<dbReference type="Proteomes" id="UP001174909">
    <property type="component" value="Unassembled WGS sequence"/>
</dbReference>
<dbReference type="SUPFAM" id="SSF52540">
    <property type="entry name" value="P-loop containing nucleoside triphosphate hydrolases"/>
    <property type="match status" value="1"/>
</dbReference>
<keyword evidence="5" id="KW-1185">Reference proteome</keyword>
<comment type="similarity">
    <text evidence="1">Belongs to the small GTPase superfamily. Rab family.</text>
</comment>
<evidence type="ECO:0000256" key="1">
    <source>
        <dbReference type="ARBA" id="ARBA00006270"/>
    </source>
</evidence>
<evidence type="ECO:0000313" key="5">
    <source>
        <dbReference type="Proteomes" id="UP001174909"/>
    </source>
</evidence>
<dbReference type="GO" id="GO:0008333">
    <property type="term" value="P:endosome to lysosome transport"/>
    <property type="evidence" value="ECO:0007669"/>
    <property type="project" value="TreeGrafter"/>
</dbReference>
<dbReference type="FunFam" id="3.40.50.300:FF:001447">
    <property type="entry name" value="Ras-related protein Rab-1B"/>
    <property type="match status" value="1"/>
</dbReference>
<dbReference type="PROSITE" id="PS51419">
    <property type="entry name" value="RAB"/>
    <property type="match status" value="1"/>
</dbReference>
<protein>
    <submittedName>
        <fullName evidence="4">Ras-related protein Rab-7L1</fullName>
    </submittedName>
</protein>
<dbReference type="SMART" id="SM00174">
    <property type="entry name" value="RHO"/>
    <property type="match status" value="1"/>
</dbReference>
<dbReference type="GO" id="GO:0090385">
    <property type="term" value="P:phagosome-lysosome fusion"/>
    <property type="evidence" value="ECO:0007669"/>
    <property type="project" value="TreeGrafter"/>
</dbReference>
<dbReference type="EMBL" id="CASHTH010003176">
    <property type="protein sequence ID" value="CAI8041247.1"/>
    <property type="molecule type" value="Genomic_DNA"/>
</dbReference>
<dbReference type="NCBIfam" id="TIGR00231">
    <property type="entry name" value="small_GTP"/>
    <property type="match status" value="1"/>
</dbReference>
<dbReference type="PANTHER" id="PTHR47981:SF42">
    <property type="entry name" value="RAS-RELATED PROTEIN RAB-7L1-LIKE ISOFORM X1"/>
    <property type="match status" value="1"/>
</dbReference>
<dbReference type="InterPro" id="IPR001806">
    <property type="entry name" value="Small_GTPase"/>
</dbReference>
<reference evidence="4" key="1">
    <citation type="submission" date="2023-03" db="EMBL/GenBank/DDBJ databases">
        <authorList>
            <person name="Steffen K."/>
            <person name="Cardenas P."/>
        </authorList>
    </citation>
    <scope>NUCLEOTIDE SEQUENCE</scope>
</reference>
<dbReference type="InterPro" id="IPR027417">
    <property type="entry name" value="P-loop_NTPase"/>
</dbReference>
<dbReference type="SMART" id="SM00175">
    <property type="entry name" value="RAB"/>
    <property type="match status" value="1"/>
</dbReference>
<evidence type="ECO:0000313" key="4">
    <source>
        <dbReference type="EMBL" id="CAI8041247.1"/>
    </source>
</evidence>
<dbReference type="GO" id="GO:0005764">
    <property type="term" value="C:lysosome"/>
    <property type="evidence" value="ECO:0007669"/>
    <property type="project" value="TreeGrafter"/>
</dbReference>
<dbReference type="SMART" id="SM00173">
    <property type="entry name" value="RAS"/>
    <property type="match status" value="1"/>
</dbReference>
<keyword evidence="3" id="KW-0342">GTP-binding</keyword>
<dbReference type="PROSITE" id="PS51421">
    <property type="entry name" value="RAS"/>
    <property type="match status" value="1"/>
</dbReference>
<keyword evidence="2" id="KW-0547">Nucleotide-binding</keyword>
<dbReference type="Pfam" id="PF00071">
    <property type="entry name" value="Ras"/>
    <property type="match status" value="1"/>
</dbReference>
<dbReference type="Gene3D" id="3.40.50.300">
    <property type="entry name" value="P-loop containing nucleotide triphosphate hydrolases"/>
    <property type="match status" value="1"/>
</dbReference>
<organism evidence="4 5">
    <name type="scientific">Geodia barretti</name>
    <name type="common">Barrett's horny sponge</name>
    <dbReference type="NCBI Taxonomy" id="519541"/>
    <lineage>
        <taxon>Eukaryota</taxon>
        <taxon>Metazoa</taxon>
        <taxon>Porifera</taxon>
        <taxon>Demospongiae</taxon>
        <taxon>Heteroscleromorpha</taxon>
        <taxon>Tetractinellida</taxon>
        <taxon>Astrophorina</taxon>
        <taxon>Geodiidae</taxon>
        <taxon>Geodia</taxon>
    </lineage>
</organism>
<comment type="caution">
    <text evidence="4">The sequence shown here is derived from an EMBL/GenBank/DDBJ whole genome shotgun (WGS) entry which is preliminary data.</text>
</comment>
<dbReference type="AlphaFoldDB" id="A0AA35X876"/>
<dbReference type="PRINTS" id="PR00449">
    <property type="entry name" value="RASTRNSFRMNG"/>
</dbReference>
<dbReference type="GO" id="GO:0005525">
    <property type="term" value="F:GTP binding"/>
    <property type="evidence" value="ECO:0007669"/>
    <property type="project" value="UniProtKB-KW"/>
</dbReference>
<name>A0AA35X876_GEOBA</name>
<sequence>MCESVFKVLVIGDSSVGKTAMVARYCHNRWLAQYKVTLGADYAVKTLTWKDREAVRLHMWDLAGQDHFRQMSRTYFRGASGCVVMFDVTNRQTFENVAVWKADLDSKVVLPSGRPIPCILAANKDDEQNQCVPSHELSKFAKEQGFFSFVFMSVKENRNVTEMMTQLVEQMLSVEESLGMVQQAEDVSTRLIRIENSKKSSDSESCVCAR</sequence>
<accession>A0AA35X876</accession>
<dbReference type="SMART" id="SM00176">
    <property type="entry name" value="RAN"/>
    <property type="match status" value="1"/>
</dbReference>
<dbReference type="InterPro" id="IPR005225">
    <property type="entry name" value="Small_GTP-bd"/>
</dbReference>
<evidence type="ECO:0000256" key="2">
    <source>
        <dbReference type="ARBA" id="ARBA00022741"/>
    </source>
</evidence>
<dbReference type="GO" id="GO:0003924">
    <property type="term" value="F:GTPase activity"/>
    <property type="evidence" value="ECO:0007669"/>
    <property type="project" value="InterPro"/>
</dbReference>
<dbReference type="PANTHER" id="PTHR47981">
    <property type="entry name" value="RAB FAMILY"/>
    <property type="match status" value="1"/>
</dbReference>